<reference evidence="1" key="1">
    <citation type="submission" date="2014-09" db="EMBL/GenBank/DDBJ databases">
        <authorList>
            <person name="Magalhaes I.L.F."/>
            <person name="Oliveira U."/>
            <person name="Santos F.R."/>
            <person name="Vidigal T.H.D.A."/>
            <person name="Brescovit A.D."/>
            <person name="Santos A.J."/>
        </authorList>
    </citation>
    <scope>NUCLEOTIDE SEQUENCE</scope>
    <source>
        <tissue evidence="1">Shoot tissue taken approximately 20 cm above the soil surface</tissue>
    </source>
</reference>
<dbReference type="AlphaFoldDB" id="A0A0A9G8C4"/>
<dbReference type="EMBL" id="GBRH01192005">
    <property type="protein sequence ID" value="JAE05891.1"/>
    <property type="molecule type" value="Transcribed_RNA"/>
</dbReference>
<dbReference type="EMBL" id="GBRH01178212">
    <property type="protein sequence ID" value="JAE19684.1"/>
    <property type="molecule type" value="Transcribed_RNA"/>
</dbReference>
<proteinExistence type="predicted"/>
<accession>A0A0A9G8C4</accession>
<evidence type="ECO:0000313" key="1">
    <source>
        <dbReference type="EMBL" id="JAE19684.1"/>
    </source>
</evidence>
<protein>
    <submittedName>
        <fullName evidence="1">Uncharacterized protein</fullName>
    </submittedName>
</protein>
<sequence>MPPSSAPAATRAPLQLQVSLSVLHYVHCCYFL</sequence>
<reference evidence="1" key="2">
    <citation type="journal article" date="2015" name="Data Brief">
        <title>Shoot transcriptome of the giant reed, Arundo donax.</title>
        <authorList>
            <person name="Barrero R.A."/>
            <person name="Guerrero F.D."/>
            <person name="Moolhuijzen P."/>
            <person name="Goolsby J.A."/>
            <person name="Tidwell J."/>
            <person name="Bellgard S.E."/>
            <person name="Bellgard M.I."/>
        </authorList>
    </citation>
    <scope>NUCLEOTIDE SEQUENCE</scope>
    <source>
        <tissue evidence="1">Shoot tissue taken approximately 20 cm above the soil surface</tissue>
    </source>
</reference>
<name>A0A0A9G8C4_ARUDO</name>
<organism evidence="1">
    <name type="scientific">Arundo donax</name>
    <name type="common">Giant reed</name>
    <name type="synonym">Donax arundinaceus</name>
    <dbReference type="NCBI Taxonomy" id="35708"/>
    <lineage>
        <taxon>Eukaryota</taxon>
        <taxon>Viridiplantae</taxon>
        <taxon>Streptophyta</taxon>
        <taxon>Embryophyta</taxon>
        <taxon>Tracheophyta</taxon>
        <taxon>Spermatophyta</taxon>
        <taxon>Magnoliopsida</taxon>
        <taxon>Liliopsida</taxon>
        <taxon>Poales</taxon>
        <taxon>Poaceae</taxon>
        <taxon>PACMAD clade</taxon>
        <taxon>Arundinoideae</taxon>
        <taxon>Arundineae</taxon>
        <taxon>Arundo</taxon>
    </lineage>
</organism>